<dbReference type="PROSITE" id="PS00107">
    <property type="entry name" value="PROTEIN_KINASE_ATP"/>
    <property type="match status" value="1"/>
</dbReference>
<dbReference type="Pfam" id="PF00069">
    <property type="entry name" value="Pkinase"/>
    <property type="match status" value="1"/>
</dbReference>
<dbReference type="FunFam" id="3.30.200.20:FF:000004">
    <property type="entry name" value="Calcium-dependent protein kinase 1"/>
    <property type="match status" value="1"/>
</dbReference>
<dbReference type="PROSITE" id="PS50011">
    <property type="entry name" value="PROTEIN_KINASE_DOM"/>
    <property type="match status" value="1"/>
</dbReference>
<keyword evidence="7" id="KW-0677">Repeat</keyword>
<evidence type="ECO:0000256" key="6">
    <source>
        <dbReference type="ARBA" id="ARBA00022723"/>
    </source>
</evidence>
<dbReference type="STRING" id="55188.A0A2H5QNT2"/>
<keyword evidence="19" id="KW-1185">Reference proteome</keyword>
<comment type="caution">
    <text evidence="18">The sequence shown here is derived from an EMBL/GenBank/DDBJ whole genome shotgun (WGS) entry which is preliminary data.</text>
</comment>
<keyword evidence="4" id="KW-0597">Phosphoprotein</keyword>
<dbReference type="Gene3D" id="3.30.200.20">
    <property type="entry name" value="Phosphorylase Kinase, domain 1"/>
    <property type="match status" value="1"/>
</dbReference>
<evidence type="ECO:0000256" key="14">
    <source>
        <dbReference type="ARBA" id="ARBA00048679"/>
    </source>
</evidence>
<evidence type="ECO:0000313" key="19">
    <source>
        <dbReference type="Proteomes" id="UP000236630"/>
    </source>
</evidence>
<evidence type="ECO:0000259" key="17">
    <source>
        <dbReference type="PROSITE" id="PS50011"/>
    </source>
</evidence>
<accession>A0A2H5QNT2</accession>
<evidence type="ECO:0000256" key="1">
    <source>
        <dbReference type="ARBA" id="ARBA00005354"/>
    </source>
</evidence>
<evidence type="ECO:0000256" key="8">
    <source>
        <dbReference type="ARBA" id="ARBA00022741"/>
    </source>
</evidence>
<comment type="catalytic activity">
    <reaction evidence="14">
        <text>L-seryl-[protein] + ATP = O-phospho-L-seryl-[protein] + ADP + H(+)</text>
        <dbReference type="Rhea" id="RHEA:17989"/>
        <dbReference type="Rhea" id="RHEA-COMP:9863"/>
        <dbReference type="Rhea" id="RHEA-COMP:11604"/>
        <dbReference type="ChEBI" id="CHEBI:15378"/>
        <dbReference type="ChEBI" id="CHEBI:29999"/>
        <dbReference type="ChEBI" id="CHEBI:30616"/>
        <dbReference type="ChEBI" id="CHEBI:83421"/>
        <dbReference type="ChEBI" id="CHEBI:456216"/>
        <dbReference type="EC" id="2.7.11.1"/>
    </reaction>
</comment>
<dbReference type="SMART" id="SM00220">
    <property type="entry name" value="S_TKc"/>
    <property type="match status" value="1"/>
</dbReference>
<dbReference type="InterPro" id="IPR050205">
    <property type="entry name" value="CDPK_Ser/Thr_kinases"/>
</dbReference>
<organism evidence="18 19">
    <name type="scientific">Citrus unshiu</name>
    <name type="common">Satsuma mandarin</name>
    <name type="synonym">Citrus nobilis var. unshiu</name>
    <dbReference type="NCBI Taxonomy" id="55188"/>
    <lineage>
        <taxon>Eukaryota</taxon>
        <taxon>Viridiplantae</taxon>
        <taxon>Streptophyta</taxon>
        <taxon>Embryophyta</taxon>
        <taxon>Tracheophyta</taxon>
        <taxon>Spermatophyta</taxon>
        <taxon>Magnoliopsida</taxon>
        <taxon>eudicotyledons</taxon>
        <taxon>Gunneridae</taxon>
        <taxon>Pentapetalae</taxon>
        <taxon>rosids</taxon>
        <taxon>malvids</taxon>
        <taxon>Sapindales</taxon>
        <taxon>Rutaceae</taxon>
        <taxon>Aurantioideae</taxon>
        <taxon>Citrus</taxon>
    </lineage>
</organism>
<reference evidence="18 19" key="1">
    <citation type="journal article" date="2017" name="Front. Genet.">
        <title>Draft sequencing of the heterozygous diploid genome of Satsuma (Citrus unshiu Marc.) using a hybrid assembly approach.</title>
        <authorList>
            <person name="Shimizu T."/>
            <person name="Tanizawa Y."/>
            <person name="Mochizuki T."/>
            <person name="Nagasaki H."/>
            <person name="Yoshioka T."/>
            <person name="Toyoda A."/>
            <person name="Fujiyama A."/>
            <person name="Kaminuma E."/>
            <person name="Nakamura Y."/>
        </authorList>
    </citation>
    <scope>NUCLEOTIDE SEQUENCE [LARGE SCALE GENOMIC DNA]</scope>
    <source>
        <strain evidence="19">cv. Miyagawa wase</strain>
    </source>
</reference>
<evidence type="ECO:0000256" key="13">
    <source>
        <dbReference type="ARBA" id="ARBA00047899"/>
    </source>
</evidence>
<keyword evidence="5" id="KW-0808">Transferase</keyword>
<keyword evidence="10" id="KW-0106">Calcium</keyword>
<evidence type="ECO:0000256" key="2">
    <source>
        <dbReference type="ARBA" id="ARBA00012513"/>
    </source>
</evidence>
<keyword evidence="3" id="KW-0723">Serine/threonine-protein kinase</keyword>
<keyword evidence="6" id="KW-0479">Metal-binding</keyword>
<evidence type="ECO:0000313" key="18">
    <source>
        <dbReference type="EMBL" id="GAY66282.1"/>
    </source>
</evidence>
<evidence type="ECO:0000256" key="12">
    <source>
        <dbReference type="ARBA" id="ARBA00024334"/>
    </source>
</evidence>
<dbReference type="GO" id="GO:0004674">
    <property type="term" value="F:protein serine/threonine kinase activity"/>
    <property type="evidence" value="ECO:0007669"/>
    <property type="project" value="UniProtKB-KW"/>
</dbReference>
<dbReference type="Proteomes" id="UP000236630">
    <property type="component" value="Unassembled WGS sequence"/>
</dbReference>
<dbReference type="AlphaFoldDB" id="A0A2H5QNT2"/>
<dbReference type="EC" id="2.7.11.1" evidence="2"/>
<feature type="compositionally biased region" description="Polar residues" evidence="16">
    <location>
        <begin position="27"/>
        <end position="43"/>
    </location>
</feature>
<keyword evidence="8 15" id="KW-0547">Nucleotide-binding</keyword>
<dbReference type="PANTHER" id="PTHR24349">
    <property type="entry name" value="SERINE/THREONINE-PROTEIN KINASE"/>
    <property type="match status" value="1"/>
</dbReference>
<evidence type="ECO:0000256" key="4">
    <source>
        <dbReference type="ARBA" id="ARBA00022553"/>
    </source>
</evidence>
<feature type="region of interest" description="Disordered" evidence="16">
    <location>
        <begin position="27"/>
        <end position="47"/>
    </location>
</feature>
<evidence type="ECO:0000256" key="16">
    <source>
        <dbReference type="SAM" id="MobiDB-lite"/>
    </source>
</evidence>
<gene>
    <name evidence="18" type="ORF">CUMW_247510</name>
</gene>
<dbReference type="SUPFAM" id="SSF56112">
    <property type="entry name" value="Protein kinase-like (PK-like)"/>
    <property type="match status" value="1"/>
</dbReference>
<protein>
    <recommendedName>
        <fullName evidence="2">non-specific serine/threonine protein kinase</fullName>
        <ecNumber evidence="2">2.7.11.1</ecNumber>
    </recommendedName>
</protein>
<evidence type="ECO:0000256" key="11">
    <source>
        <dbReference type="ARBA" id="ARBA00022840"/>
    </source>
</evidence>
<dbReference type="InterPro" id="IPR011009">
    <property type="entry name" value="Kinase-like_dom_sf"/>
</dbReference>
<feature type="binding site" evidence="15">
    <location>
        <position position="82"/>
    </location>
    <ligand>
        <name>ATP</name>
        <dbReference type="ChEBI" id="CHEBI:30616"/>
    </ligand>
</feature>
<proteinExistence type="inferred from homology"/>
<dbReference type="Gene3D" id="1.10.510.10">
    <property type="entry name" value="Transferase(Phosphotransferase) domain 1"/>
    <property type="match status" value="1"/>
</dbReference>
<keyword evidence="9" id="KW-0418">Kinase</keyword>
<evidence type="ECO:0000256" key="7">
    <source>
        <dbReference type="ARBA" id="ARBA00022737"/>
    </source>
</evidence>
<dbReference type="GO" id="GO:0046872">
    <property type="term" value="F:metal ion binding"/>
    <property type="evidence" value="ECO:0007669"/>
    <property type="project" value="UniProtKB-KW"/>
</dbReference>
<evidence type="ECO:0000256" key="5">
    <source>
        <dbReference type="ARBA" id="ARBA00022679"/>
    </source>
</evidence>
<feature type="domain" description="Protein kinase" evidence="17">
    <location>
        <begin position="53"/>
        <end position="183"/>
    </location>
</feature>
<dbReference type="InterPro" id="IPR017441">
    <property type="entry name" value="Protein_kinase_ATP_BS"/>
</dbReference>
<evidence type="ECO:0000256" key="3">
    <source>
        <dbReference type="ARBA" id="ARBA00022527"/>
    </source>
</evidence>
<comment type="similarity">
    <text evidence="12">Belongs to the protein kinase superfamily. Ser/Thr protein kinase family. CDPK subfamily.</text>
</comment>
<comment type="similarity">
    <text evidence="1">Belongs to the protein kinase superfamily. CAMK Ser/Thr protein kinase family. CaMK subfamily.</text>
</comment>
<dbReference type="EMBL" id="BDQV01000562">
    <property type="protein sequence ID" value="GAY66282.1"/>
    <property type="molecule type" value="Genomic_DNA"/>
</dbReference>
<evidence type="ECO:0000256" key="10">
    <source>
        <dbReference type="ARBA" id="ARBA00022837"/>
    </source>
</evidence>
<dbReference type="InterPro" id="IPR000719">
    <property type="entry name" value="Prot_kinase_dom"/>
</dbReference>
<evidence type="ECO:0000256" key="15">
    <source>
        <dbReference type="PROSITE-ProRule" id="PRU10141"/>
    </source>
</evidence>
<keyword evidence="11 15" id="KW-0067">ATP-binding</keyword>
<evidence type="ECO:0000256" key="9">
    <source>
        <dbReference type="ARBA" id="ARBA00022777"/>
    </source>
</evidence>
<dbReference type="GO" id="GO:0005524">
    <property type="term" value="F:ATP binding"/>
    <property type="evidence" value="ECO:0007669"/>
    <property type="project" value="UniProtKB-UniRule"/>
</dbReference>
<name>A0A2H5QNT2_CITUN</name>
<sequence length="183" mass="20193">MGEAIDQYQGHLPEKLDTGSTQLVAPRRLSNSSVPTSNQSPVDNTILDRPHEDLRVKKLGKGQFGATYVCTEKSTGRQFACKSISKSKIKTKLFKNHAHDIKREIQILKHLNGLPNVVEFMGAYEDVKSVHIVMEFCAGGELLVWIKAKGHYSARTAASIFGAIMNFVDSCHSFGCDAHGYKA</sequence>
<comment type="catalytic activity">
    <reaction evidence="13">
        <text>L-threonyl-[protein] + ATP = O-phospho-L-threonyl-[protein] + ADP + H(+)</text>
        <dbReference type="Rhea" id="RHEA:46608"/>
        <dbReference type="Rhea" id="RHEA-COMP:11060"/>
        <dbReference type="Rhea" id="RHEA-COMP:11605"/>
        <dbReference type="ChEBI" id="CHEBI:15378"/>
        <dbReference type="ChEBI" id="CHEBI:30013"/>
        <dbReference type="ChEBI" id="CHEBI:30616"/>
        <dbReference type="ChEBI" id="CHEBI:61977"/>
        <dbReference type="ChEBI" id="CHEBI:456216"/>
        <dbReference type="EC" id="2.7.11.1"/>
    </reaction>
</comment>